<keyword evidence="4" id="KW-1185">Reference proteome</keyword>
<keyword evidence="3" id="KW-0378">Hydrolase</keyword>
<dbReference type="Gene3D" id="3.40.50.1820">
    <property type="entry name" value="alpha/beta hydrolase"/>
    <property type="match status" value="1"/>
</dbReference>
<evidence type="ECO:0000313" key="3">
    <source>
        <dbReference type="EMBL" id="PQM31811.1"/>
    </source>
</evidence>
<keyword evidence="1" id="KW-0812">Transmembrane</keyword>
<feature type="transmembrane region" description="Helical" evidence="1">
    <location>
        <begin position="22"/>
        <end position="39"/>
    </location>
</feature>
<gene>
    <name evidence="3" type="ORF">SMSRO_SF016670</name>
</gene>
<comment type="caution">
    <text evidence="3">The sequence shown here is derived from an EMBL/GenBank/DDBJ whole genome shotgun (WGS) entry which is preliminary data.</text>
</comment>
<dbReference type="AlphaFoldDB" id="A0A2P6FEC4"/>
<keyword evidence="1" id="KW-0472">Membrane</keyword>
<accession>A0A2P6FEC4</accession>
<reference evidence="3 4" key="1">
    <citation type="journal article" date="2015" name="MBio">
        <title>Genome sequence of the Drosophila melanogaster male-killing Spiroplasma strain MSRO endosymbiont.</title>
        <authorList>
            <person name="Paredes J.C."/>
            <person name="Herren J.K."/>
            <person name="Schupfer F."/>
            <person name="Marin R."/>
            <person name="Claverol S."/>
            <person name="Kuo C.H."/>
            <person name="Lemaitre B."/>
            <person name="Beven L."/>
        </authorList>
    </citation>
    <scope>NUCLEOTIDE SEQUENCE [LARGE SCALE GENOMIC DNA]</scope>
    <source>
        <strain evidence="3 4">MSRO</strain>
    </source>
</reference>
<dbReference type="RefSeq" id="WP_040093777.1">
    <property type="nucleotide sequence ID" value="NZ_CM020866.1"/>
</dbReference>
<dbReference type="PANTHER" id="PTHR43358">
    <property type="entry name" value="ALPHA/BETA-HYDROLASE"/>
    <property type="match status" value="1"/>
</dbReference>
<evidence type="ECO:0000256" key="1">
    <source>
        <dbReference type="SAM" id="Phobius"/>
    </source>
</evidence>
<dbReference type="GO" id="GO:0016787">
    <property type="term" value="F:hydrolase activity"/>
    <property type="evidence" value="ECO:0007669"/>
    <property type="project" value="UniProtKB-KW"/>
</dbReference>
<dbReference type="SUPFAM" id="SSF53474">
    <property type="entry name" value="alpha/beta-Hydrolases"/>
    <property type="match status" value="1"/>
</dbReference>
<evidence type="ECO:0000313" key="4">
    <source>
        <dbReference type="Proteomes" id="UP000031565"/>
    </source>
</evidence>
<dbReference type="InterPro" id="IPR029058">
    <property type="entry name" value="AB_hydrolase_fold"/>
</dbReference>
<dbReference type="InterPro" id="IPR000073">
    <property type="entry name" value="AB_hydrolase_1"/>
</dbReference>
<dbReference type="OrthoDB" id="9776685at2"/>
<protein>
    <submittedName>
        <fullName evidence="3">Alpha/beta hydrolase family</fullName>
    </submittedName>
</protein>
<dbReference type="PANTHER" id="PTHR43358:SF4">
    <property type="entry name" value="ALPHA_BETA HYDROLASE FOLD-1 DOMAIN-CONTAINING PROTEIN"/>
    <property type="match status" value="1"/>
</dbReference>
<dbReference type="InterPro" id="IPR052920">
    <property type="entry name" value="DNA-binding_regulatory"/>
</dbReference>
<feature type="domain" description="AB hydrolase-1" evidence="2">
    <location>
        <begin position="126"/>
        <end position="251"/>
    </location>
</feature>
<evidence type="ECO:0000259" key="2">
    <source>
        <dbReference type="Pfam" id="PF00561"/>
    </source>
</evidence>
<sequence length="353" mass="41533">MKVIEKTPSKQTLNDGYHKFCFNWWRILCVIVLFPLVYFRSKKYVKDFFTFIQTYQRKGLMTIETTTFDFNSFEVYHQDVIAKKLDQFNFVFSKKEETAMQMVTILNRHQAPISALYLQHSNSKKWVIGLHGWTENKYLGLRQVFYFYQQGYNVLTFDSVAHGLSAGDYTAIGYLNAQNLSDVIQWLQDSYSVEEIGLIGNSMGAACLTKYLIDEGYQNPLVHWAISDCGFSSLLVQFRYVMQYRYQHPWWLISFGLTKKFNKEIGFNLRKYNLLKHTKRLKDFPMLIIHGNYDDFVPYFMSKEFFTQKAKFEPTGQSELVSLLNINHVEAISKGHQVYLAAIKTFLAQQERK</sequence>
<organism evidence="3 4">
    <name type="scientific">Spiroplasma poulsonii</name>
    <dbReference type="NCBI Taxonomy" id="2138"/>
    <lineage>
        <taxon>Bacteria</taxon>
        <taxon>Bacillati</taxon>
        <taxon>Mycoplasmatota</taxon>
        <taxon>Mollicutes</taxon>
        <taxon>Entomoplasmatales</taxon>
        <taxon>Spiroplasmataceae</taxon>
        <taxon>Spiroplasma</taxon>
    </lineage>
</organism>
<dbReference type="EMBL" id="JTLV02000001">
    <property type="protein sequence ID" value="PQM31811.1"/>
    <property type="molecule type" value="Genomic_DNA"/>
</dbReference>
<dbReference type="STRING" id="2138.SMSRO_v1c15930"/>
<proteinExistence type="predicted"/>
<name>A0A2P6FEC4_9MOLU</name>
<dbReference type="Proteomes" id="UP000031565">
    <property type="component" value="Unassembled WGS sequence"/>
</dbReference>
<keyword evidence="1" id="KW-1133">Transmembrane helix</keyword>
<dbReference type="Pfam" id="PF00561">
    <property type="entry name" value="Abhydrolase_1"/>
    <property type="match status" value="1"/>
</dbReference>